<dbReference type="KEGG" id="twh:TWT_064"/>
<comment type="subcellular location">
    <subcellularLocation>
        <location evidence="1">Cell membrane</location>
        <topology evidence="1">Multi-pass membrane protein</topology>
    </subcellularLocation>
</comment>
<dbReference type="Proteomes" id="UP000002200">
    <property type="component" value="Chromosome"/>
</dbReference>
<dbReference type="PANTHER" id="PTHR21248">
    <property type="entry name" value="CARDIOLIPIN SYNTHASE"/>
    <property type="match status" value="1"/>
</dbReference>
<keyword evidence="6" id="KW-0677">Repeat</keyword>
<dbReference type="InterPro" id="IPR001736">
    <property type="entry name" value="PLipase_D/transphosphatidylase"/>
</dbReference>
<dbReference type="AlphaFoldDB" id="Q83H07"/>
<dbReference type="OrthoDB" id="9762009at2"/>
<evidence type="ECO:0000256" key="8">
    <source>
        <dbReference type="ARBA" id="ARBA00023098"/>
    </source>
</evidence>
<reference evidence="15 16" key="1">
    <citation type="journal article" date="2003" name="Genome Res.">
        <title>Tropheryma whipplei twist: a human pathogenic Actinobacteria with a reduced genome.</title>
        <authorList>
            <person name="Raoult D."/>
            <person name="Ogata H."/>
            <person name="Audic S."/>
            <person name="Robert C."/>
            <person name="Suhre K."/>
            <person name="Drancourt M."/>
            <person name="Claverie J.-M."/>
        </authorList>
    </citation>
    <scope>NUCLEOTIDE SEQUENCE [LARGE SCALE GENOMIC DNA]</scope>
    <source>
        <strain evidence="15 16">Twist</strain>
    </source>
</reference>
<keyword evidence="2" id="KW-1003">Cell membrane</keyword>
<dbReference type="EC" id="2.7.8.-" evidence="12"/>
<evidence type="ECO:0000256" key="12">
    <source>
        <dbReference type="NCBIfam" id="TIGR04265"/>
    </source>
</evidence>
<keyword evidence="8" id="KW-0443">Lipid metabolism</keyword>
<dbReference type="EMBL" id="AE014184">
    <property type="protein sequence ID" value="AAO44161.1"/>
    <property type="molecule type" value="Genomic_DNA"/>
</dbReference>
<evidence type="ECO:0000256" key="4">
    <source>
        <dbReference type="ARBA" id="ARBA00022679"/>
    </source>
</evidence>
<evidence type="ECO:0000256" key="6">
    <source>
        <dbReference type="ARBA" id="ARBA00022737"/>
    </source>
</evidence>
<feature type="domain" description="PLD phosphodiesterase" evidence="14">
    <location>
        <begin position="411"/>
        <end position="438"/>
    </location>
</feature>
<accession>Q83H07</accession>
<dbReference type="SMART" id="SM00155">
    <property type="entry name" value="PLDc"/>
    <property type="match status" value="2"/>
</dbReference>
<protein>
    <recommendedName>
        <fullName evidence="12">Cardiolipin synthase</fullName>
        <ecNumber evidence="12">2.7.8.-</ecNumber>
    </recommendedName>
</protein>
<evidence type="ECO:0000256" key="5">
    <source>
        <dbReference type="ARBA" id="ARBA00022692"/>
    </source>
</evidence>
<keyword evidence="9 13" id="KW-0472">Membrane</keyword>
<keyword evidence="10" id="KW-0594">Phospholipid biosynthesis</keyword>
<evidence type="ECO:0000256" key="2">
    <source>
        <dbReference type="ARBA" id="ARBA00022475"/>
    </source>
</evidence>
<name>Q83H07_TROWT</name>
<dbReference type="STRING" id="203267.TWT_064"/>
<dbReference type="CDD" id="cd09152">
    <property type="entry name" value="PLDc_EcCLS_like_1"/>
    <property type="match status" value="1"/>
</dbReference>
<dbReference type="NCBIfam" id="TIGR04265">
    <property type="entry name" value="bac_cardiolipin"/>
    <property type="match status" value="1"/>
</dbReference>
<dbReference type="InterPro" id="IPR022924">
    <property type="entry name" value="Cardiolipin_synthase"/>
</dbReference>
<evidence type="ECO:0000256" key="10">
    <source>
        <dbReference type="ARBA" id="ARBA00023209"/>
    </source>
</evidence>
<evidence type="ECO:0000259" key="14">
    <source>
        <dbReference type="PROSITE" id="PS50035"/>
    </source>
</evidence>
<dbReference type="Pfam" id="PF13396">
    <property type="entry name" value="PLDc_N"/>
    <property type="match status" value="1"/>
</dbReference>
<keyword evidence="4 15" id="KW-0808">Transferase</keyword>
<dbReference type="RefSeq" id="WP_011102318.1">
    <property type="nucleotide sequence ID" value="NC_004572.3"/>
</dbReference>
<evidence type="ECO:0000313" key="16">
    <source>
        <dbReference type="Proteomes" id="UP000002200"/>
    </source>
</evidence>
<gene>
    <name evidence="15" type="primary">cls</name>
    <name evidence="15" type="ordered locus">TWT_064</name>
</gene>
<dbReference type="Gene3D" id="3.30.870.10">
    <property type="entry name" value="Endonuclease Chain A"/>
    <property type="match status" value="2"/>
</dbReference>
<feature type="transmembrane region" description="Helical" evidence="13">
    <location>
        <begin position="35"/>
        <end position="59"/>
    </location>
</feature>
<dbReference type="GO" id="GO:0005886">
    <property type="term" value="C:plasma membrane"/>
    <property type="evidence" value="ECO:0007669"/>
    <property type="project" value="UniProtKB-SubCell"/>
</dbReference>
<dbReference type="GO" id="GO:0032049">
    <property type="term" value="P:cardiolipin biosynthetic process"/>
    <property type="evidence" value="ECO:0007669"/>
    <property type="project" value="UniProtKB-UniRule"/>
</dbReference>
<dbReference type="GO" id="GO:0008808">
    <property type="term" value="F:cardiolipin synthase activity"/>
    <property type="evidence" value="ECO:0007669"/>
    <property type="project" value="UniProtKB-UniRule"/>
</dbReference>
<dbReference type="SUPFAM" id="SSF56024">
    <property type="entry name" value="Phospholipase D/nuclease"/>
    <property type="match status" value="2"/>
</dbReference>
<dbReference type="eggNOG" id="COG1502">
    <property type="taxonomic scope" value="Bacteria"/>
</dbReference>
<dbReference type="HOGENOM" id="CLU_038053_1_0_11"/>
<dbReference type="CDD" id="cd09158">
    <property type="entry name" value="PLDc_EcCLS_like_2"/>
    <property type="match status" value="1"/>
</dbReference>
<dbReference type="Pfam" id="PF13091">
    <property type="entry name" value="PLDc_2"/>
    <property type="match status" value="2"/>
</dbReference>
<keyword evidence="7 13" id="KW-1133">Transmembrane helix</keyword>
<feature type="domain" description="PLD phosphodiesterase" evidence="14">
    <location>
        <begin position="214"/>
        <end position="241"/>
    </location>
</feature>
<evidence type="ECO:0000256" key="1">
    <source>
        <dbReference type="ARBA" id="ARBA00004651"/>
    </source>
</evidence>
<dbReference type="PANTHER" id="PTHR21248:SF22">
    <property type="entry name" value="PHOSPHOLIPASE D"/>
    <property type="match status" value="1"/>
</dbReference>
<evidence type="ECO:0000256" key="13">
    <source>
        <dbReference type="SAM" id="Phobius"/>
    </source>
</evidence>
<organism evidence="15 16">
    <name type="scientific">Tropheryma whipplei (strain Twist)</name>
    <name type="common">Whipple's bacillus</name>
    <dbReference type="NCBI Taxonomy" id="203267"/>
    <lineage>
        <taxon>Bacteria</taxon>
        <taxon>Bacillati</taxon>
        <taxon>Actinomycetota</taxon>
        <taxon>Actinomycetes</taxon>
        <taxon>Micrococcales</taxon>
        <taxon>Tropherymataceae</taxon>
        <taxon>Tropheryma</taxon>
    </lineage>
</organism>
<keyword evidence="11" id="KW-1208">Phospholipid metabolism</keyword>
<evidence type="ECO:0000256" key="7">
    <source>
        <dbReference type="ARBA" id="ARBA00022989"/>
    </source>
</evidence>
<dbReference type="InterPro" id="IPR027379">
    <property type="entry name" value="CLS_N"/>
</dbReference>
<evidence type="ECO:0000256" key="9">
    <source>
        <dbReference type="ARBA" id="ARBA00023136"/>
    </source>
</evidence>
<sequence>MKPYLFILAALLLADLVIRIGCLFVVPRNRRPNSANAWLLTIFFLPFIGWFLFLIIGSYKLPKSRREKQALINQLVANALSDHAVLDNVDLQWLPSLVKLNRNLGSMPMVAGTRVHILTDTSVIMEQMVSAIDSAKSSVHVEFYIFSLDEFTQGFFTSLENATARGVKVRVLYDHIATLRVPGYLNMKSRLKRNGIEFYPMLPIQPFKLKYQRPDLRNHRKLLVIDDAIAFVGSLNIIDPFYNTRGRKKMFWQDAMLRLEGPVISGISAVFVSDWYAETGQLLRDYRIVKTSSGDSFTENRTQSNSVDRSCPSTNNVLCQVVPSGPGFEGENNLQLFLMLLYASQKRVAITSPYFVPDEAMTLAIASATKRGVSVELFLSENHDQKIVYHAQCSYYEQLLRSGVKIWLYRAPNFLHSKYVTVDDDVAVFGSSNFDMRSFNLNMEMSLLLYSKEFVAKLQAVEQENRANSSLLTLDEWMHRGKMDRLKDNLARLTSALQ</sequence>
<evidence type="ECO:0000313" key="15">
    <source>
        <dbReference type="EMBL" id="AAO44161.1"/>
    </source>
</evidence>
<proteinExistence type="predicted"/>
<dbReference type="PROSITE" id="PS50035">
    <property type="entry name" value="PLD"/>
    <property type="match status" value="2"/>
</dbReference>
<dbReference type="InterPro" id="IPR025202">
    <property type="entry name" value="PLD-like_dom"/>
</dbReference>
<evidence type="ECO:0000256" key="3">
    <source>
        <dbReference type="ARBA" id="ARBA00022516"/>
    </source>
</evidence>
<keyword evidence="16" id="KW-1185">Reference proteome</keyword>
<keyword evidence="5 13" id="KW-0812">Transmembrane</keyword>
<keyword evidence="3" id="KW-0444">Lipid biosynthesis</keyword>
<evidence type="ECO:0000256" key="11">
    <source>
        <dbReference type="ARBA" id="ARBA00023264"/>
    </source>
</evidence>